<dbReference type="GO" id="GO:0036440">
    <property type="term" value="F:citrate synthase activity"/>
    <property type="evidence" value="ECO:0007669"/>
    <property type="project" value="UniProtKB-EC"/>
</dbReference>
<sequence>MRTDHDLPVRDATRPRAAPDEGEIDAVSIAPDRLAVRGVDLLQLIDSVDFTAAILHVLAGRMPDAGDVLALDRALAATLADDGPPDDRRLVAQLAGRQRRPEAFLVAAIAAGLAAGPQARPVALPDALRGIGQADDVAAGLGIVAALPRLLAVWRAAAGEGAGGATAGPPPADAARGFSAAVLDCLVDRAPGDAHARLFDVLLVALHGGFGLVAPTIALPRFSASTYASVDLNLIAGLTGSGPAHVGACSDATRLFASFVGQAPAAIRERIAQRVQAGDRIPGFGHPLLERDPRPAALERHAARLGVDGAAFDAYRAVCEAMRDLRGLPPNIDAAAAAILLELGVPAVLATPVFLFARMPTMLAHALQKKAHPPFGQTRPMARERLAALPKAWI</sequence>
<dbReference type="GO" id="GO:0006099">
    <property type="term" value="P:tricarboxylic acid cycle"/>
    <property type="evidence" value="ECO:0007669"/>
    <property type="project" value="UniProtKB-UniPathway"/>
</dbReference>
<evidence type="ECO:0000313" key="8">
    <source>
        <dbReference type="Proteomes" id="UP000494330"/>
    </source>
</evidence>
<dbReference type="GO" id="GO:0005975">
    <property type="term" value="P:carbohydrate metabolic process"/>
    <property type="evidence" value="ECO:0007669"/>
    <property type="project" value="TreeGrafter"/>
</dbReference>
<dbReference type="SUPFAM" id="SSF48256">
    <property type="entry name" value="Citrate synthase"/>
    <property type="match status" value="1"/>
</dbReference>
<keyword evidence="6" id="KW-1133">Transmembrane helix</keyword>
<evidence type="ECO:0000256" key="3">
    <source>
        <dbReference type="ARBA" id="ARBA00012972"/>
    </source>
</evidence>
<name>A0A6J5F2B1_9BURK</name>
<dbReference type="AlphaFoldDB" id="A0A6J5F2B1"/>
<keyword evidence="6" id="KW-0472">Membrane</keyword>
<dbReference type="RefSeq" id="WP_034199018.1">
    <property type="nucleotide sequence ID" value="NZ_CABVQD010000047.1"/>
</dbReference>
<dbReference type="Proteomes" id="UP000494330">
    <property type="component" value="Unassembled WGS sequence"/>
</dbReference>
<keyword evidence="6" id="KW-0812">Transmembrane</keyword>
<dbReference type="Gene3D" id="1.10.230.10">
    <property type="entry name" value="Cytochrome P450-Terp, domain 2"/>
    <property type="match status" value="1"/>
</dbReference>
<feature type="region of interest" description="Disordered" evidence="5">
    <location>
        <begin position="1"/>
        <end position="20"/>
    </location>
</feature>
<gene>
    <name evidence="7" type="ORF">BPA30113_07158</name>
</gene>
<organism evidence="7 8">
    <name type="scientific">Burkholderia paludis</name>
    <dbReference type="NCBI Taxonomy" id="1506587"/>
    <lineage>
        <taxon>Bacteria</taxon>
        <taxon>Pseudomonadati</taxon>
        <taxon>Pseudomonadota</taxon>
        <taxon>Betaproteobacteria</taxon>
        <taxon>Burkholderiales</taxon>
        <taxon>Burkholderiaceae</taxon>
        <taxon>Burkholderia</taxon>
        <taxon>Burkholderia cepacia complex</taxon>
    </lineage>
</organism>
<reference evidence="7 8" key="1">
    <citation type="submission" date="2019-09" db="EMBL/GenBank/DDBJ databases">
        <authorList>
            <person name="Depoorter E."/>
        </authorList>
    </citation>
    <scope>NUCLEOTIDE SEQUENCE [LARGE SCALE GENOMIC DNA]</scope>
    <source>
        <strain evidence="7">LMG 30113</strain>
    </source>
</reference>
<comment type="pathway">
    <text evidence="1">Carbohydrate metabolism; tricarboxylic acid cycle; isocitrate from oxaloacetate: step 1/2.</text>
</comment>
<dbReference type="InterPro" id="IPR016142">
    <property type="entry name" value="Citrate_synth-like_lrg_a-sub"/>
</dbReference>
<dbReference type="PRINTS" id="PR00143">
    <property type="entry name" value="CITRTSNTHASE"/>
</dbReference>
<dbReference type="PANTHER" id="PTHR11739">
    <property type="entry name" value="CITRATE SYNTHASE"/>
    <property type="match status" value="1"/>
</dbReference>
<dbReference type="InterPro" id="IPR016143">
    <property type="entry name" value="Citrate_synth-like_sm_a-sub"/>
</dbReference>
<evidence type="ECO:0000256" key="1">
    <source>
        <dbReference type="ARBA" id="ARBA00004751"/>
    </source>
</evidence>
<dbReference type="Pfam" id="PF00285">
    <property type="entry name" value="Citrate_synt"/>
    <property type="match status" value="1"/>
</dbReference>
<dbReference type="InterPro" id="IPR002020">
    <property type="entry name" value="Citrate_synthase"/>
</dbReference>
<dbReference type="PANTHER" id="PTHR11739:SF4">
    <property type="entry name" value="CITRATE SYNTHASE, PEROXISOMAL"/>
    <property type="match status" value="1"/>
</dbReference>
<feature type="compositionally biased region" description="Basic and acidic residues" evidence="5">
    <location>
        <begin position="1"/>
        <end position="19"/>
    </location>
</feature>
<protein>
    <recommendedName>
        <fullName evidence="3">citrate synthase (unknown stereospecificity)</fullName>
        <ecNumber evidence="3">2.3.3.16</ecNumber>
    </recommendedName>
</protein>
<keyword evidence="4" id="KW-0808">Transferase</keyword>
<evidence type="ECO:0000256" key="5">
    <source>
        <dbReference type="SAM" id="MobiDB-lite"/>
    </source>
</evidence>
<dbReference type="InterPro" id="IPR036969">
    <property type="entry name" value="Citrate_synthase_sf"/>
</dbReference>
<evidence type="ECO:0000256" key="2">
    <source>
        <dbReference type="ARBA" id="ARBA00010566"/>
    </source>
</evidence>
<dbReference type="UniPathway" id="UPA00223">
    <property type="reaction ID" value="UER00717"/>
</dbReference>
<accession>A0A6J5F2B1</accession>
<evidence type="ECO:0000256" key="4">
    <source>
        <dbReference type="ARBA" id="ARBA00022679"/>
    </source>
</evidence>
<feature type="transmembrane region" description="Helical" evidence="6">
    <location>
        <begin position="334"/>
        <end position="357"/>
    </location>
</feature>
<comment type="similarity">
    <text evidence="2">Belongs to the citrate synthase family.</text>
</comment>
<evidence type="ECO:0000256" key="6">
    <source>
        <dbReference type="SAM" id="Phobius"/>
    </source>
</evidence>
<dbReference type="EMBL" id="CABVQD010000047">
    <property type="protein sequence ID" value="VWC44202.1"/>
    <property type="molecule type" value="Genomic_DNA"/>
</dbReference>
<dbReference type="Gene3D" id="1.10.580.10">
    <property type="entry name" value="Citrate Synthase, domain 1"/>
    <property type="match status" value="1"/>
</dbReference>
<keyword evidence="8" id="KW-1185">Reference proteome</keyword>
<dbReference type="EC" id="2.3.3.16" evidence="3"/>
<dbReference type="GO" id="GO:0005829">
    <property type="term" value="C:cytosol"/>
    <property type="evidence" value="ECO:0007669"/>
    <property type="project" value="TreeGrafter"/>
</dbReference>
<evidence type="ECO:0000313" key="7">
    <source>
        <dbReference type="EMBL" id="VWC44202.1"/>
    </source>
</evidence>
<proteinExistence type="inferred from homology"/>